<dbReference type="EMBL" id="QUNI01000014">
    <property type="protein sequence ID" value="REG92973.1"/>
    <property type="molecule type" value="Genomic_DNA"/>
</dbReference>
<dbReference type="AlphaFoldDB" id="A0A3E0E5E5"/>
<keyword evidence="5" id="KW-0472">Membrane</keyword>
<keyword evidence="8" id="KW-1185">Reference proteome</keyword>
<dbReference type="Pfam" id="PF07730">
    <property type="entry name" value="HisKA_3"/>
    <property type="match status" value="1"/>
</dbReference>
<dbReference type="SUPFAM" id="SSF55874">
    <property type="entry name" value="ATPase domain of HSP90 chaperone/DNA topoisomerase II/histidine kinase"/>
    <property type="match status" value="1"/>
</dbReference>
<dbReference type="GO" id="GO:0000155">
    <property type="term" value="F:phosphorelay sensor kinase activity"/>
    <property type="evidence" value="ECO:0007669"/>
    <property type="project" value="InterPro"/>
</dbReference>
<dbReference type="Pfam" id="PF02518">
    <property type="entry name" value="HATPase_c"/>
    <property type="match status" value="1"/>
</dbReference>
<dbReference type="InterPro" id="IPR036890">
    <property type="entry name" value="HATPase_C_sf"/>
</dbReference>
<gene>
    <name evidence="7" type="ORF">C8P67_11472</name>
</gene>
<dbReference type="CDD" id="cd16917">
    <property type="entry name" value="HATPase_UhpB-NarQ-NarX-like"/>
    <property type="match status" value="1"/>
</dbReference>
<dbReference type="GO" id="GO:0046983">
    <property type="term" value="F:protein dimerization activity"/>
    <property type="evidence" value="ECO:0007669"/>
    <property type="project" value="InterPro"/>
</dbReference>
<evidence type="ECO:0000259" key="6">
    <source>
        <dbReference type="PROSITE" id="PS50109"/>
    </source>
</evidence>
<dbReference type="SUPFAM" id="SSF48452">
    <property type="entry name" value="TPR-like"/>
    <property type="match status" value="2"/>
</dbReference>
<protein>
    <submittedName>
        <fullName evidence="7">Histidine kinase</fullName>
    </submittedName>
</protein>
<dbReference type="GO" id="GO:0016020">
    <property type="term" value="C:membrane"/>
    <property type="evidence" value="ECO:0007669"/>
    <property type="project" value="InterPro"/>
</dbReference>
<keyword evidence="1" id="KW-0808">Transferase</keyword>
<keyword evidence="2 7" id="KW-0418">Kinase</keyword>
<dbReference type="PROSITE" id="PS50109">
    <property type="entry name" value="HIS_KIN"/>
    <property type="match status" value="1"/>
</dbReference>
<dbReference type="Gene3D" id="1.20.5.1930">
    <property type="match status" value="1"/>
</dbReference>
<dbReference type="Proteomes" id="UP000257136">
    <property type="component" value="Unassembled WGS sequence"/>
</dbReference>
<evidence type="ECO:0000256" key="2">
    <source>
        <dbReference type="ARBA" id="ARBA00022777"/>
    </source>
</evidence>
<dbReference type="InterPro" id="IPR050482">
    <property type="entry name" value="Sensor_HK_TwoCompSys"/>
</dbReference>
<feature type="repeat" description="TPR" evidence="4">
    <location>
        <begin position="213"/>
        <end position="246"/>
    </location>
</feature>
<keyword evidence="5" id="KW-1133">Transmembrane helix</keyword>
<dbReference type="InterPro" id="IPR011712">
    <property type="entry name" value="Sig_transdc_His_kin_sub3_dim/P"/>
</dbReference>
<dbReference type="PROSITE" id="PS50005">
    <property type="entry name" value="TPR"/>
    <property type="match status" value="2"/>
</dbReference>
<dbReference type="Gene3D" id="1.25.40.10">
    <property type="entry name" value="Tetratricopeptide repeat domain"/>
    <property type="match status" value="3"/>
</dbReference>
<organism evidence="7 8">
    <name type="scientific">Flavobacterium aquicola</name>
    <dbReference type="NCBI Taxonomy" id="1682742"/>
    <lineage>
        <taxon>Bacteria</taxon>
        <taxon>Pseudomonadati</taxon>
        <taxon>Bacteroidota</taxon>
        <taxon>Flavobacteriia</taxon>
        <taxon>Flavobacteriales</taxon>
        <taxon>Flavobacteriaceae</taxon>
        <taxon>Flavobacterium</taxon>
    </lineage>
</organism>
<evidence type="ECO:0000256" key="3">
    <source>
        <dbReference type="ARBA" id="ARBA00023012"/>
    </source>
</evidence>
<dbReference type="InterPro" id="IPR019734">
    <property type="entry name" value="TPR_rpt"/>
</dbReference>
<evidence type="ECO:0000256" key="5">
    <source>
        <dbReference type="SAM" id="Phobius"/>
    </source>
</evidence>
<dbReference type="InterPro" id="IPR005467">
    <property type="entry name" value="His_kinase_dom"/>
</dbReference>
<dbReference type="Pfam" id="PF13424">
    <property type="entry name" value="TPR_12"/>
    <property type="match status" value="1"/>
</dbReference>
<sequence>MTAFFYIKSFSIFERIHILLLKNYCYILLLFLIFFISCTNKNKSQQNSIPSQDSLTSYLLLANDVHLPQKLKQKYNHKAFEIIISQKDDSLNKVNLFKVANRYYNMADWKGYYNTSKLILENSQNSHDTVNLAKAYTYVGDYYKKKSISDSAFYCYNKAEKLYLRLDDNYNLAKTQISKANLQFSENEHFNSEIAVFKALKNIKQVKANDLLYESYNLLGILYNEREEYNKSLEFHNKALTTLKDSSIPAEFQFKATSLNNIGYVYLNLKNYNEAKNYFQEGLKQKKLFIEHTPLYAMLLDNLAYAKFKLKDTDGISDLFYRSLKIRDSLHLTSGLIVNKTHLSEYYYSKNDTLKAIQYAKQALALSRSTKQLRSILESLKQMGAVDPKNASKYSNEYILINDRLQKAERKMGEKFSRIEYETDEIKVENTNLEGQNKKLLLIFAAFIILVILLYTINSQKTKQRELLFKQQQQQSNAEIYNLLINQQNTIEINNIKEKKRVARELHDGVLGRMFGVRINLDGLNKIKDDSGIEMRLNYLTELKNIEQDIREISHNLNREKSELINNFVAIVTNLFEEQKKTFPTKFLAHLDPTIKWDSIDNIIKINLYRILQESLQNCNKYANATKIKVEFKKQNDSLVLKISDDGIGFNINRAKKGIGLQNIKIRTTECEGTLEIKSKKDEGTSIMIIIPINKTQKPIA</sequence>
<dbReference type="SMART" id="SM00028">
    <property type="entry name" value="TPR"/>
    <property type="match status" value="5"/>
</dbReference>
<keyword evidence="5" id="KW-0812">Transmembrane</keyword>
<feature type="transmembrane region" description="Helical" evidence="5">
    <location>
        <begin position="440"/>
        <end position="457"/>
    </location>
</feature>
<evidence type="ECO:0000256" key="4">
    <source>
        <dbReference type="PROSITE-ProRule" id="PRU00339"/>
    </source>
</evidence>
<dbReference type="OrthoDB" id="977000at2"/>
<dbReference type="Gene3D" id="3.30.565.10">
    <property type="entry name" value="Histidine kinase-like ATPase, C-terminal domain"/>
    <property type="match status" value="1"/>
</dbReference>
<dbReference type="SMART" id="SM00387">
    <property type="entry name" value="HATPase_c"/>
    <property type="match status" value="1"/>
</dbReference>
<name>A0A3E0E5E5_9FLAO</name>
<evidence type="ECO:0000313" key="7">
    <source>
        <dbReference type="EMBL" id="REG92973.1"/>
    </source>
</evidence>
<evidence type="ECO:0000313" key="8">
    <source>
        <dbReference type="Proteomes" id="UP000257136"/>
    </source>
</evidence>
<feature type="transmembrane region" description="Helical" evidence="5">
    <location>
        <begin position="20"/>
        <end position="37"/>
    </location>
</feature>
<evidence type="ECO:0000256" key="1">
    <source>
        <dbReference type="ARBA" id="ARBA00022679"/>
    </source>
</evidence>
<keyword evidence="3" id="KW-0902">Two-component regulatory system</keyword>
<dbReference type="PANTHER" id="PTHR24421">
    <property type="entry name" value="NITRATE/NITRITE SENSOR PROTEIN NARX-RELATED"/>
    <property type="match status" value="1"/>
</dbReference>
<keyword evidence="4" id="KW-0802">TPR repeat</keyword>
<dbReference type="InterPro" id="IPR003594">
    <property type="entry name" value="HATPase_dom"/>
</dbReference>
<accession>A0A3E0E5E5</accession>
<comment type="caution">
    <text evidence="7">The sequence shown here is derived from an EMBL/GenBank/DDBJ whole genome shotgun (WGS) entry which is preliminary data.</text>
</comment>
<feature type="repeat" description="TPR" evidence="4">
    <location>
        <begin position="256"/>
        <end position="289"/>
    </location>
</feature>
<feature type="domain" description="Histidine kinase" evidence="6">
    <location>
        <begin position="608"/>
        <end position="695"/>
    </location>
</feature>
<proteinExistence type="predicted"/>
<reference evidence="7 8" key="1">
    <citation type="submission" date="2018-08" db="EMBL/GenBank/DDBJ databases">
        <title>Genomic Encyclopedia of Archaeal and Bacterial Type Strains, Phase II (KMG-II): from individual species to whole genera.</title>
        <authorList>
            <person name="Goeker M."/>
        </authorList>
    </citation>
    <scope>NUCLEOTIDE SEQUENCE [LARGE SCALE GENOMIC DNA]</scope>
    <source>
        <strain evidence="7 8">DSM 100880</strain>
    </source>
</reference>
<dbReference type="InterPro" id="IPR011990">
    <property type="entry name" value="TPR-like_helical_dom_sf"/>
</dbReference>